<dbReference type="SUPFAM" id="SSF53850">
    <property type="entry name" value="Periplasmic binding protein-like II"/>
    <property type="match status" value="1"/>
</dbReference>
<protein>
    <submittedName>
        <fullName evidence="3">Tripartite-type tricarboxylate transporter, receptor component TctC</fullName>
    </submittedName>
</protein>
<gene>
    <name evidence="3" type="ORF">SAMN04489708_13517</name>
</gene>
<keyword evidence="2" id="KW-0732">Signal</keyword>
<dbReference type="Gene3D" id="3.40.190.10">
    <property type="entry name" value="Periplasmic binding protein-like II"/>
    <property type="match status" value="1"/>
</dbReference>
<evidence type="ECO:0000256" key="2">
    <source>
        <dbReference type="SAM" id="SignalP"/>
    </source>
</evidence>
<dbReference type="RefSeq" id="WP_092838888.1">
    <property type="nucleotide sequence ID" value="NZ_FNJL01000035.1"/>
</dbReference>
<dbReference type="Pfam" id="PF03401">
    <property type="entry name" value="TctC"/>
    <property type="match status" value="1"/>
</dbReference>
<dbReference type="InterPro" id="IPR042100">
    <property type="entry name" value="Bug_dom1"/>
</dbReference>
<organism evidence="3 4">
    <name type="scientific">Paracidovorax cattleyae</name>
    <dbReference type="NCBI Taxonomy" id="80868"/>
    <lineage>
        <taxon>Bacteria</taxon>
        <taxon>Pseudomonadati</taxon>
        <taxon>Pseudomonadota</taxon>
        <taxon>Betaproteobacteria</taxon>
        <taxon>Burkholderiales</taxon>
        <taxon>Comamonadaceae</taxon>
        <taxon>Paracidovorax</taxon>
    </lineage>
</organism>
<dbReference type="Gene3D" id="3.40.190.150">
    <property type="entry name" value="Bordetella uptake gene, domain 1"/>
    <property type="match status" value="1"/>
</dbReference>
<dbReference type="PANTHER" id="PTHR42928:SF5">
    <property type="entry name" value="BLR1237 PROTEIN"/>
    <property type="match status" value="1"/>
</dbReference>
<evidence type="ECO:0000256" key="1">
    <source>
        <dbReference type="ARBA" id="ARBA00006987"/>
    </source>
</evidence>
<comment type="similarity">
    <text evidence="1">Belongs to the UPF0065 (bug) family.</text>
</comment>
<proteinExistence type="inferred from homology"/>
<name>A0A1H0WA96_9BURK</name>
<keyword evidence="3" id="KW-0675">Receptor</keyword>
<sequence length="325" mass="33670">MKSLLKLTVSTLVLAAAAGTAFAQGHGSYPDRPIRLVVPYPPGGGNDTVSRAVGQKISEALGQPVIVDNKAGANGLIAGEYVAKAGPDGYTLMMANVGSHGINSSLYKKMPYDAVNDFVPVSLVGTSPNVLVVHPSLKVKSVKELVAYAKAHPGKVTYGSNGAGSSQQLAGAMFANAFGLDMVHVPYRGTGPMMTDLLGGQTSMSFGNIIAVAPYIKSGQLVPLAVSTPKRSVLLPELPTIAESSPGFDATVWWGIVASKGTPAPVADLLSRTIRKALESPEIRAQLASAGAEPRGSTPTEFKGFIQSELKKWGQVVKDTGATAD</sequence>
<dbReference type="PIRSF" id="PIRSF017082">
    <property type="entry name" value="YflP"/>
    <property type="match status" value="1"/>
</dbReference>
<dbReference type="Proteomes" id="UP000199317">
    <property type="component" value="Unassembled WGS sequence"/>
</dbReference>
<reference evidence="4" key="1">
    <citation type="submission" date="2016-10" db="EMBL/GenBank/DDBJ databases">
        <authorList>
            <person name="Varghese N."/>
            <person name="Submissions S."/>
        </authorList>
    </citation>
    <scope>NUCLEOTIDE SEQUENCE [LARGE SCALE GENOMIC DNA]</scope>
    <source>
        <strain evidence="4">DSM 17101</strain>
    </source>
</reference>
<keyword evidence="4" id="KW-1185">Reference proteome</keyword>
<feature type="chain" id="PRO_5011592536" evidence="2">
    <location>
        <begin position="24"/>
        <end position="325"/>
    </location>
</feature>
<dbReference type="AlphaFoldDB" id="A0A1H0WA96"/>
<accession>A0A1H0WA96</accession>
<dbReference type="EMBL" id="FNJL01000035">
    <property type="protein sequence ID" value="SDP87632.1"/>
    <property type="molecule type" value="Genomic_DNA"/>
</dbReference>
<feature type="signal peptide" evidence="2">
    <location>
        <begin position="1"/>
        <end position="23"/>
    </location>
</feature>
<dbReference type="CDD" id="cd13578">
    <property type="entry name" value="PBP2_Bug27"/>
    <property type="match status" value="1"/>
</dbReference>
<evidence type="ECO:0000313" key="4">
    <source>
        <dbReference type="Proteomes" id="UP000199317"/>
    </source>
</evidence>
<dbReference type="InterPro" id="IPR005064">
    <property type="entry name" value="BUG"/>
</dbReference>
<evidence type="ECO:0000313" key="3">
    <source>
        <dbReference type="EMBL" id="SDP87632.1"/>
    </source>
</evidence>
<dbReference type="OrthoDB" id="8855218at2"/>
<dbReference type="PANTHER" id="PTHR42928">
    <property type="entry name" value="TRICARBOXYLATE-BINDING PROTEIN"/>
    <property type="match status" value="1"/>
</dbReference>